<gene>
    <name evidence="2" type="ORF">EV702DRAFT_1051763</name>
</gene>
<dbReference type="Proteomes" id="UP000714275">
    <property type="component" value="Unassembled WGS sequence"/>
</dbReference>
<comment type="caution">
    <text evidence="2">The sequence shown here is derived from an EMBL/GenBank/DDBJ whole genome shotgun (WGS) entry which is preliminary data.</text>
</comment>
<evidence type="ECO:0000256" key="1">
    <source>
        <dbReference type="SAM" id="MobiDB-lite"/>
    </source>
</evidence>
<dbReference type="EMBL" id="JABBWD010000158">
    <property type="protein sequence ID" value="KAG1763569.1"/>
    <property type="molecule type" value="Genomic_DNA"/>
</dbReference>
<dbReference type="OrthoDB" id="2674649at2759"/>
<feature type="compositionally biased region" description="Polar residues" evidence="1">
    <location>
        <begin position="280"/>
        <end position="290"/>
    </location>
</feature>
<evidence type="ECO:0000313" key="2">
    <source>
        <dbReference type="EMBL" id="KAG1763569.1"/>
    </source>
</evidence>
<keyword evidence="3" id="KW-1185">Reference proteome</keyword>
<accession>A0A9P6ZG93</accession>
<evidence type="ECO:0000313" key="3">
    <source>
        <dbReference type="Proteomes" id="UP000714275"/>
    </source>
</evidence>
<feature type="region of interest" description="Disordered" evidence="1">
    <location>
        <begin position="274"/>
        <end position="294"/>
    </location>
</feature>
<protein>
    <submittedName>
        <fullName evidence="2">Uncharacterized protein</fullName>
    </submittedName>
</protein>
<organism evidence="2 3">
    <name type="scientific">Suillus placidus</name>
    <dbReference type="NCBI Taxonomy" id="48579"/>
    <lineage>
        <taxon>Eukaryota</taxon>
        <taxon>Fungi</taxon>
        <taxon>Dikarya</taxon>
        <taxon>Basidiomycota</taxon>
        <taxon>Agaricomycotina</taxon>
        <taxon>Agaricomycetes</taxon>
        <taxon>Agaricomycetidae</taxon>
        <taxon>Boletales</taxon>
        <taxon>Suillineae</taxon>
        <taxon>Suillaceae</taxon>
        <taxon>Suillus</taxon>
    </lineage>
</organism>
<feature type="compositionally biased region" description="Low complexity" evidence="1">
    <location>
        <begin position="371"/>
        <end position="386"/>
    </location>
</feature>
<sequence length="421" mass="46480">MDPAGESDLANKCIYCRGVDANSQPCDCEEFFSESQDKAHYVVCGHGCSKHSRKVSGYTPESVQDKPRPSSLAIVKKIMDRIIGASVNDKPSTTKSPFDVVFYLDCQLQQVGCSIGWLAQVSQTCQSTSSSNTTAMTTVFQVGSIAMPTCGVNMSQRNGFLRETKAPGKGGQNEVQAIIEELIDTRWTYSMIMRNLHTWFPKVFKHLDGQVEKRVSQSHSTQEDKPIWRLLNKTGLLLTVVDVAFQTGHDLGKHKGRDKASVNECHLWFGSDSEHDCSDQLLSDTNSSVNDKSDNDLASSLMELDLTNDKVKHSDSKGKMKARLSRRTNHMKRALSPDESPPDARRVVQNKLKKETASDTSIPLFFMDPGSSSSQAPPSTQPTQSSTLLPASVLQLKDELSLHPFAPEHINPWDSPAAFLT</sequence>
<feature type="compositionally biased region" description="Basic and acidic residues" evidence="1">
    <location>
        <begin position="308"/>
        <end position="318"/>
    </location>
</feature>
<reference evidence="2" key="1">
    <citation type="journal article" date="2020" name="New Phytol.">
        <title>Comparative genomics reveals dynamic genome evolution in host specialist ectomycorrhizal fungi.</title>
        <authorList>
            <person name="Lofgren L.A."/>
            <person name="Nguyen N.H."/>
            <person name="Vilgalys R."/>
            <person name="Ruytinx J."/>
            <person name="Liao H.L."/>
            <person name="Branco S."/>
            <person name="Kuo A."/>
            <person name="LaButti K."/>
            <person name="Lipzen A."/>
            <person name="Andreopoulos W."/>
            <person name="Pangilinan J."/>
            <person name="Riley R."/>
            <person name="Hundley H."/>
            <person name="Na H."/>
            <person name="Barry K."/>
            <person name="Grigoriev I.V."/>
            <person name="Stajich J.E."/>
            <person name="Kennedy P.G."/>
        </authorList>
    </citation>
    <scope>NUCLEOTIDE SEQUENCE</scope>
    <source>
        <strain evidence="2">DOB743</strain>
    </source>
</reference>
<feature type="compositionally biased region" description="Basic and acidic residues" evidence="1">
    <location>
        <begin position="342"/>
        <end position="357"/>
    </location>
</feature>
<feature type="compositionally biased region" description="Basic residues" evidence="1">
    <location>
        <begin position="319"/>
        <end position="333"/>
    </location>
</feature>
<feature type="region of interest" description="Disordered" evidence="1">
    <location>
        <begin position="308"/>
        <end position="386"/>
    </location>
</feature>
<proteinExistence type="predicted"/>
<name>A0A9P6ZG93_9AGAM</name>
<dbReference type="AlphaFoldDB" id="A0A9P6ZG93"/>